<accession>A0AAD2CYD0</accession>
<evidence type="ECO:0000256" key="2">
    <source>
        <dbReference type="SAM" id="MobiDB-lite"/>
    </source>
</evidence>
<dbReference type="Proteomes" id="UP001295684">
    <property type="component" value="Unassembled WGS sequence"/>
</dbReference>
<feature type="compositionally biased region" description="Basic and acidic residues" evidence="2">
    <location>
        <begin position="93"/>
        <end position="102"/>
    </location>
</feature>
<proteinExistence type="predicted"/>
<dbReference type="AlphaFoldDB" id="A0AAD2CYD0"/>
<comment type="caution">
    <text evidence="3">The sequence shown here is derived from an EMBL/GenBank/DDBJ whole genome shotgun (WGS) entry which is preliminary data.</text>
</comment>
<keyword evidence="4" id="KW-1185">Reference proteome</keyword>
<keyword evidence="1" id="KW-0175">Coiled coil</keyword>
<name>A0AAD2CYD0_EUPCR</name>
<feature type="region of interest" description="Disordered" evidence="2">
    <location>
        <begin position="400"/>
        <end position="429"/>
    </location>
</feature>
<protein>
    <submittedName>
        <fullName evidence="3">Uncharacterized protein</fullName>
    </submittedName>
</protein>
<dbReference type="EMBL" id="CAMPGE010015953">
    <property type="protein sequence ID" value="CAI2374539.1"/>
    <property type="molecule type" value="Genomic_DNA"/>
</dbReference>
<sequence>MGCNSCAYYNINLEKNSVTIIKKKINLRKIQYNKGNVDQKKFSTIKMKNPEDLMNGVTYKIKKNLVSSQITQSENLQKTDHITAKKYKIQEIGKSQEKESRISAKRMQKKTPTEKTQDNTPTEIEPRFNGKYNSNYEPQNDSIYEEDIQEDILQSPAVKNPELFDPFSGEKIHSRKKVYCSTDKELEESGSIFTGRDENKIMKLKRIRDAQAYQKILQQQINEKMKTKTTNLKKIEKIPVGKNGLKKISSEEDERLPAVVSSRYSNSNTACTRDLFTPSEENCLSQHLSNYANQKARVVVESDCIDLRKRSNSENLCDTVREERSREEGNTEESCVTFKSPNPKNNEDNIKVFDGDEVDYSLLHLEDVVGSLLKEQQNLKQKINEQEMRLHTLTYQENDDENEDISQNLGEPSNNTSKTNVKRTQPEDFEKKNLGARKMSVKTKKIKANIMNPISKAATPNDLTSKVPAFGKHKFSVQDTELTQESGFLEKAGMSINKNHNLASKSVGNKNMVSQTRKNSEPPNMKFVIKPNARLNRNLFKETFMSKIETERQALRNSNLNGLPHQFSTVDNRENKGQRKIYMKAPREELSLENRMKISASMQKLNLPQINLKRVFDDFSQDKQAYFQKQKSLKRIQSLSQLSSVPSDAQRLAKNNAEPLSANIEKPENIFSHRKMTSNVKESPYFVRQAVNSVSQMNSPTKGVDYQPVPKNYYYQAFDERDVLSSAYSSVASTIVPDYQKSKPFKSGNSKKSMTLKHISKKGKGGKRMFPKDFFSG</sequence>
<organism evidence="3 4">
    <name type="scientific">Euplotes crassus</name>
    <dbReference type="NCBI Taxonomy" id="5936"/>
    <lineage>
        <taxon>Eukaryota</taxon>
        <taxon>Sar</taxon>
        <taxon>Alveolata</taxon>
        <taxon>Ciliophora</taxon>
        <taxon>Intramacronucleata</taxon>
        <taxon>Spirotrichea</taxon>
        <taxon>Hypotrichia</taxon>
        <taxon>Euplotida</taxon>
        <taxon>Euplotidae</taxon>
        <taxon>Moneuplotes</taxon>
    </lineage>
</organism>
<evidence type="ECO:0000313" key="4">
    <source>
        <dbReference type="Proteomes" id="UP001295684"/>
    </source>
</evidence>
<evidence type="ECO:0000313" key="3">
    <source>
        <dbReference type="EMBL" id="CAI2374539.1"/>
    </source>
</evidence>
<reference evidence="3" key="1">
    <citation type="submission" date="2023-07" db="EMBL/GenBank/DDBJ databases">
        <authorList>
            <consortium name="AG Swart"/>
            <person name="Singh M."/>
            <person name="Singh A."/>
            <person name="Seah K."/>
            <person name="Emmerich C."/>
        </authorList>
    </citation>
    <scope>NUCLEOTIDE SEQUENCE</scope>
    <source>
        <strain evidence="3">DP1</strain>
    </source>
</reference>
<feature type="coiled-coil region" evidence="1">
    <location>
        <begin position="369"/>
        <end position="396"/>
    </location>
</feature>
<feature type="compositionally biased region" description="Polar residues" evidence="2">
    <location>
        <begin position="405"/>
        <end position="423"/>
    </location>
</feature>
<feature type="region of interest" description="Disordered" evidence="2">
    <location>
        <begin position="741"/>
        <end position="777"/>
    </location>
</feature>
<feature type="compositionally biased region" description="Basic residues" evidence="2">
    <location>
        <begin position="754"/>
        <end position="769"/>
    </location>
</feature>
<feature type="region of interest" description="Disordered" evidence="2">
    <location>
        <begin position="321"/>
        <end position="348"/>
    </location>
</feature>
<evidence type="ECO:0000256" key="1">
    <source>
        <dbReference type="SAM" id="Coils"/>
    </source>
</evidence>
<gene>
    <name evidence="3" type="ORF">ECRASSUSDP1_LOCUS15894</name>
</gene>
<feature type="region of interest" description="Disordered" evidence="2">
    <location>
        <begin position="93"/>
        <end position="134"/>
    </location>
</feature>